<dbReference type="InterPro" id="IPR036513">
    <property type="entry name" value="STAS_dom_sf"/>
</dbReference>
<dbReference type="CDD" id="cd07042">
    <property type="entry name" value="STAS_SulP_like_sulfate_transporter"/>
    <property type="match status" value="1"/>
</dbReference>
<dbReference type="Proteomes" id="UP001642484">
    <property type="component" value="Unassembled WGS sequence"/>
</dbReference>
<dbReference type="Pfam" id="PF00916">
    <property type="entry name" value="Sulfate_transp"/>
    <property type="match status" value="1"/>
</dbReference>
<dbReference type="PANTHER" id="PTHR43310:SF1">
    <property type="entry name" value="SULFATE TRANSPORTER YBAR-RELATED"/>
    <property type="match status" value="1"/>
</dbReference>
<dbReference type="InterPro" id="IPR052706">
    <property type="entry name" value="Membrane-Transporter-like"/>
</dbReference>
<protein>
    <submittedName>
        <fullName evidence="1">Uncharacterized protein</fullName>
    </submittedName>
</protein>
<dbReference type="PANTHER" id="PTHR43310">
    <property type="entry name" value="SULFATE TRANSPORTER YBAR-RELATED"/>
    <property type="match status" value="1"/>
</dbReference>
<organism evidence="1 2">
    <name type="scientific">Durusdinium trenchii</name>
    <dbReference type="NCBI Taxonomy" id="1381693"/>
    <lineage>
        <taxon>Eukaryota</taxon>
        <taxon>Sar</taxon>
        <taxon>Alveolata</taxon>
        <taxon>Dinophyceae</taxon>
        <taxon>Suessiales</taxon>
        <taxon>Symbiodiniaceae</taxon>
        <taxon>Durusdinium</taxon>
    </lineage>
</organism>
<dbReference type="EMBL" id="CAXAMN010009757">
    <property type="protein sequence ID" value="CAK9029697.1"/>
    <property type="molecule type" value="Genomic_DNA"/>
</dbReference>
<name>A0ABP0KS47_9DINO</name>
<reference evidence="1 2" key="1">
    <citation type="submission" date="2024-02" db="EMBL/GenBank/DDBJ databases">
        <authorList>
            <person name="Chen Y."/>
            <person name="Shah S."/>
            <person name="Dougan E. K."/>
            <person name="Thang M."/>
            <person name="Chan C."/>
        </authorList>
    </citation>
    <scope>NUCLEOTIDE SEQUENCE [LARGE SCALE GENOMIC DNA]</scope>
</reference>
<evidence type="ECO:0000313" key="1">
    <source>
        <dbReference type="EMBL" id="CAK9029697.1"/>
    </source>
</evidence>
<comment type="caution">
    <text evidence="1">The sequence shown here is derived from an EMBL/GenBank/DDBJ whole genome shotgun (WGS) entry which is preliminary data.</text>
</comment>
<keyword evidence="2" id="KW-1185">Reference proteome</keyword>
<evidence type="ECO:0000313" key="2">
    <source>
        <dbReference type="Proteomes" id="UP001642484"/>
    </source>
</evidence>
<gene>
    <name evidence="1" type="ORF">CCMP2556_LOCUS17585</name>
</gene>
<dbReference type="Gene3D" id="3.30.750.24">
    <property type="entry name" value="STAS domain"/>
    <property type="match status" value="1"/>
</dbReference>
<proteinExistence type="predicted"/>
<dbReference type="PROSITE" id="PS50801">
    <property type="entry name" value="STAS"/>
    <property type="match status" value="1"/>
</dbReference>
<dbReference type="SUPFAM" id="SSF52091">
    <property type="entry name" value="SpoIIaa-like"/>
    <property type="match status" value="1"/>
</dbReference>
<sequence>MTCNGAEPLLPPSRRAKPRCIFGYLPIWSECVPLNSDTGSVDSVRVTANVLAGCIIGIRQTLTGIVSATLVYTGSEYPEITDMFPFGISMMWYSTMAGSAFYAVFGRLQYNTNATQEVCAILYGAMAQNAAVTLRKVGRADQIQPTILALIVSSTMLTGICSVLLGKLGVGKLMLRFPTPVTSGFLGTIGFFLVRTALQVSSGVQFVNFYPVDFGAFFSMHSLAPVICLMVMVALIRNGPSAIAKAFPNSKLLKLSGLFCQLCPLGLFYIVVCLGGFSMGTLSKNGWTYPTQASRSFASLWTTYDLRDADVTVLLSNFPSMLMLVMMSVLCTMTGVLGITGKFRMGPDGDPAPMETVDFDAELTTVGFASIFAALSNGVVTFHRLGSSIQLRMDGGTHRLAVLTSSCFVGTFFFTSLPLGHYIPKFFLGGLFMGSGVSFLESAFLSYRSLPPQKFMGYRLPSPQYWVTVACILVATFSSPFHGIGAGLVLSLVIFLWDSAQSSPVASMSTGSHTVSRTFRPFWELEALCQHGHRILLFYLQGQLFFGSGQTLASSLVEAIEQDLLGGAVSERMSEYCILSFGKVTSIDASAAEQLRMAVKRVSEHGCKVIFCRMNSQVFDALSTLKVVTAPDVDLRQLLGLQTKGPSDVVGEDSNRLTDASEVGDASPPTLSRTLSCWGEGQPFKSSIYEDYDAFDDVTDALDYTGDRLLEKYLYQSSLKGYMLEYRNACSTGARLANEAFEAMNLLPEGFLTQIQPFCAIQMGLASGQRLAEDDAFCFVFQGAIAVVNELSDQKQTSQGVSIKGFQGRRQKRLRKRYPPGSIVGKHEFVLNSWQRLCDTGTTTSRVVSSKFGHMTEVWTLTRSSWKSLGKDLSLVLQDLSLRQLAEEKQHSLMSDN</sequence>
<dbReference type="InterPro" id="IPR002645">
    <property type="entry name" value="STAS_dom"/>
</dbReference>
<dbReference type="InterPro" id="IPR011547">
    <property type="entry name" value="SLC26A/SulP_dom"/>
</dbReference>
<accession>A0ABP0KS47</accession>
<dbReference type="Pfam" id="PF01740">
    <property type="entry name" value="STAS"/>
    <property type="match status" value="1"/>
</dbReference>